<evidence type="ECO:0000313" key="6">
    <source>
        <dbReference type="EMBL" id="NWC17177.1"/>
    </source>
</evidence>
<comment type="caution">
    <text evidence="6">The sequence shown here is derived from an EMBL/GenBank/DDBJ whole genome shotgun (WGS) entry which is preliminary data.</text>
</comment>
<dbReference type="InterPro" id="IPR009057">
    <property type="entry name" value="Homeodomain-like_sf"/>
</dbReference>
<evidence type="ECO:0000256" key="4">
    <source>
        <dbReference type="ARBA" id="ARBA00037345"/>
    </source>
</evidence>
<dbReference type="GO" id="GO:0043565">
    <property type="term" value="F:sequence-specific DNA binding"/>
    <property type="evidence" value="ECO:0007669"/>
    <property type="project" value="InterPro"/>
</dbReference>
<proteinExistence type="predicted"/>
<evidence type="ECO:0000313" key="7">
    <source>
        <dbReference type="Proteomes" id="UP000517547"/>
    </source>
</evidence>
<dbReference type="PANTHER" id="PTHR46796">
    <property type="entry name" value="HTH-TYPE TRANSCRIPTIONAL ACTIVATOR RHAS-RELATED"/>
    <property type="match status" value="1"/>
</dbReference>
<sequence length="281" mass="31834">MSEHQLPGTPDTTGRDFSRFWRISEGDCELLSARYSSQSFGRHSHERYAVGVISAGVEKLYYRGGYYLGGQSSVVTISPGEIHDGLAGCDTGWMYRMLYIDPTWLNETVLGQRVAADHIHLFHHAISHDPHFAQVFLRAHRLIEQAGQTLERETTLLELVSCLFQRDGVGIVPSPALERHAVTRIKQKLDDEFERNIPLEELARLVDMEPLYLIRVFRANVGVSPHQYQIQRRIARVQQLLRLGTGIAEASFACGFFDQSHMARAFKKVVGVTPGSFRRAR</sequence>
<dbReference type="RefSeq" id="WP_017123673.1">
    <property type="nucleotide sequence ID" value="NZ_JACAQE010000009.1"/>
</dbReference>
<reference evidence="6 7" key="1">
    <citation type="submission" date="2020-04" db="EMBL/GenBank/DDBJ databases">
        <title>Molecular characterization of pseudomonads from Agaricus bisporus reveal novel blotch 2 pathogens in Western Europe.</title>
        <authorList>
            <person name="Taparia T."/>
            <person name="Krijger M."/>
            <person name="Haynes E."/>
            <person name="Elpinstone J.G."/>
            <person name="Noble R."/>
            <person name="Van Der Wolf J."/>
        </authorList>
    </citation>
    <scope>NUCLEOTIDE SEQUENCE [LARGE SCALE GENOMIC DNA]</scope>
    <source>
        <strain evidence="6 7">IPO3738</strain>
    </source>
</reference>
<dbReference type="Proteomes" id="UP000517547">
    <property type="component" value="Unassembled WGS sequence"/>
</dbReference>
<dbReference type="InterPro" id="IPR037923">
    <property type="entry name" value="HTH-like"/>
</dbReference>
<dbReference type="PANTHER" id="PTHR46796:SF2">
    <property type="entry name" value="TRANSCRIPTIONAL REGULATORY PROTEIN"/>
    <property type="match status" value="1"/>
</dbReference>
<protein>
    <submittedName>
        <fullName evidence="6">AraC family transcriptional regulator</fullName>
    </submittedName>
</protein>
<dbReference type="SUPFAM" id="SSF51215">
    <property type="entry name" value="Regulatory protein AraC"/>
    <property type="match status" value="1"/>
</dbReference>
<keyword evidence="2" id="KW-0238">DNA-binding</keyword>
<name>A0A7Y7Y3F2_9PSED</name>
<dbReference type="AlphaFoldDB" id="A0A7Y7Y3F2"/>
<dbReference type="PROSITE" id="PS01124">
    <property type="entry name" value="HTH_ARAC_FAMILY_2"/>
    <property type="match status" value="1"/>
</dbReference>
<gene>
    <name evidence="6" type="ORF">HX845_26210</name>
</gene>
<keyword evidence="1" id="KW-0805">Transcription regulation</keyword>
<dbReference type="InterPro" id="IPR003313">
    <property type="entry name" value="AraC-bd"/>
</dbReference>
<organism evidence="6 7">
    <name type="scientific">Pseudomonas gingeri</name>
    <dbReference type="NCBI Taxonomy" id="117681"/>
    <lineage>
        <taxon>Bacteria</taxon>
        <taxon>Pseudomonadati</taxon>
        <taxon>Pseudomonadota</taxon>
        <taxon>Gammaproteobacteria</taxon>
        <taxon>Pseudomonadales</taxon>
        <taxon>Pseudomonadaceae</taxon>
        <taxon>Pseudomonas</taxon>
    </lineage>
</organism>
<dbReference type="EMBL" id="JACAQE010000009">
    <property type="protein sequence ID" value="NWC17177.1"/>
    <property type="molecule type" value="Genomic_DNA"/>
</dbReference>
<evidence type="ECO:0000256" key="1">
    <source>
        <dbReference type="ARBA" id="ARBA00023015"/>
    </source>
</evidence>
<evidence type="ECO:0000256" key="3">
    <source>
        <dbReference type="ARBA" id="ARBA00023163"/>
    </source>
</evidence>
<accession>A0A7Y7Y3F2</accession>
<dbReference type="InterPro" id="IPR050204">
    <property type="entry name" value="AraC_XylS_family_regulators"/>
</dbReference>
<dbReference type="SUPFAM" id="SSF46689">
    <property type="entry name" value="Homeodomain-like"/>
    <property type="match status" value="2"/>
</dbReference>
<dbReference type="InterPro" id="IPR018060">
    <property type="entry name" value="HTH_AraC"/>
</dbReference>
<comment type="function">
    <text evidence="4">Regulatory protein of the TOL plasmid xyl operons. XylS activates the xylXYZLTEGFJQKIH operon required for the degradation of toluene, m-xylene and p-xylene.</text>
</comment>
<keyword evidence="3" id="KW-0804">Transcription</keyword>
<dbReference type="GO" id="GO:0003700">
    <property type="term" value="F:DNA-binding transcription factor activity"/>
    <property type="evidence" value="ECO:0007669"/>
    <property type="project" value="InterPro"/>
</dbReference>
<dbReference type="SMART" id="SM00342">
    <property type="entry name" value="HTH_ARAC"/>
    <property type="match status" value="1"/>
</dbReference>
<dbReference type="Pfam" id="PF12833">
    <property type="entry name" value="HTH_18"/>
    <property type="match status" value="1"/>
</dbReference>
<dbReference type="Pfam" id="PF02311">
    <property type="entry name" value="AraC_binding"/>
    <property type="match status" value="1"/>
</dbReference>
<dbReference type="Gene3D" id="1.10.10.60">
    <property type="entry name" value="Homeodomain-like"/>
    <property type="match status" value="2"/>
</dbReference>
<feature type="domain" description="HTH araC/xylS-type" evidence="5">
    <location>
        <begin position="183"/>
        <end position="280"/>
    </location>
</feature>
<evidence type="ECO:0000259" key="5">
    <source>
        <dbReference type="PROSITE" id="PS01124"/>
    </source>
</evidence>
<evidence type="ECO:0000256" key="2">
    <source>
        <dbReference type="ARBA" id="ARBA00023125"/>
    </source>
</evidence>